<dbReference type="Pfam" id="PF00319">
    <property type="entry name" value="SRF-TF"/>
    <property type="match status" value="1"/>
</dbReference>
<evidence type="ECO:0000256" key="7">
    <source>
        <dbReference type="SAM" id="MobiDB-lite"/>
    </source>
</evidence>
<dbReference type="GO" id="GO:0046983">
    <property type="term" value="F:protein dimerization activity"/>
    <property type="evidence" value="ECO:0007669"/>
    <property type="project" value="InterPro"/>
</dbReference>
<dbReference type="Proteomes" id="UP000717996">
    <property type="component" value="Unassembled WGS sequence"/>
</dbReference>
<feature type="region of interest" description="Disordered" evidence="7">
    <location>
        <begin position="305"/>
        <end position="353"/>
    </location>
</feature>
<feature type="compositionally biased region" description="Acidic residues" evidence="7">
    <location>
        <begin position="99"/>
        <end position="108"/>
    </location>
</feature>
<name>A0A9P6YQ39_RHIOR</name>
<evidence type="ECO:0000256" key="5">
    <source>
        <dbReference type="ARBA" id="ARBA00023242"/>
    </source>
</evidence>
<dbReference type="GO" id="GO:0005634">
    <property type="term" value="C:nucleus"/>
    <property type="evidence" value="ECO:0007669"/>
    <property type="project" value="UniProtKB-SubCell"/>
</dbReference>
<evidence type="ECO:0000313" key="10">
    <source>
        <dbReference type="Proteomes" id="UP000717996"/>
    </source>
</evidence>
<dbReference type="OrthoDB" id="1898716at2759"/>
<feature type="region of interest" description="Disordered" evidence="7">
    <location>
        <begin position="243"/>
        <end position="262"/>
    </location>
</feature>
<sequence length="353" mass="40193">MGRKKIKIQRIQDERNRQVTFLKRKQGLMKKAYELSVLCDCEIALLIFNTNGKLVQYASSDIDQILMKYTEYNDPHESKSNLDFMGEEGDMWERHEDQETADEEEEEKVELKKERSPQEEQPVQRPVTQSPLQDHGSSSEQPMGRHSEPIQQRHVYLPSQPTTYPPPQPPMPSSRYAAPLTYTPPHPAPVAAGYYDIYTMQPQPMYMIHGQVAANSYAPPYATTPIPETQISHKRHPANLKVKIPNEPQQPPPPLYSIPPPSALPSQFAQNLPSPSTFYPEFYQQNELPSPLNFTPVAANQNTFHWPQRGSVSGQGGNTEYRPSPLAKSELPHKRASESGDEERLNHLKVKPH</sequence>
<feature type="domain" description="MADS-box" evidence="8">
    <location>
        <begin position="1"/>
        <end position="61"/>
    </location>
</feature>
<gene>
    <name evidence="9" type="ORF">G6F51_000189</name>
</gene>
<feature type="compositionally biased region" description="Polar residues" evidence="7">
    <location>
        <begin position="126"/>
        <end position="141"/>
    </location>
</feature>
<dbReference type="CDD" id="cd00265">
    <property type="entry name" value="MADS_MEF2_like"/>
    <property type="match status" value="1"/>
</dbReference>
<evidence type="ECO:0000313" key="9">
    <source>
        <dbReference type="EMBL" id="KAG1554093.1"/>
    </source>
</evidence>
<dbReference type="InterPro" id="IPR002100">
    <property type="entry name" value="TF_MADSbox"/>
</dbReference>
<organism evidence="9 10">
    <name type="scientific">Rhizopus oryzae</name>
    <name type="common">Mucormycosis agent</name>
    <name type="synonym">Rhizopus arrhizus var. delemar</name>
    <dbReference type="NCBI Taxonomy" id="64495"/>
    <lineage>
        <taxon>Eukaryota</taxon>
        <taxon>Fungi</taxon>
        <taxon>Fungi incertae sedis</taxon>
        <taxon>Mucoromycota</taxon>
        <taxon>Mucoromycotina</taxon>
        <taxon>Mucoromycetes</taxon>
        <taxon>Mucorales</taxon>
        <taxon>Mucorineae</taxon>
        <taxon>Rhizopodaceae</taxon>
        <taxon>Rhizopus</taxon>
    </lineage>
</organism>
<reference evidence="9" key="1">
    <citation type="journal article" date="2020" name="Microb. Genom.">
        <title>Genetic diversity of clinical and environmental Mucorales isolates obtained from an investigation of mucormycosis cases among solid organ transplant recipients.</title>
        <authorList>
            <person name="Nguyen M.H."/>
            <person name="Kaul D."/>
            <person name="Muto C."/>
            <person name="Cheng S.J."/>
            <person name="Richter R.A."/>
            <person name="Bruno V.M."/>
            <person name="Liu G."/>
            <person name="Beyhan S."/>
            <person name="Sundermann A.J."/>
            <person name="Mounaud S."/>
            <person name="Pasculle A.W."/>
            <person name="Nierman W.C."/>
            <person name="Driscoll E."/>
            <person name="Cumbie R."/>
            <person name="Clancy C.J."/>
            <person name="Dupont C.L."/>
        </authorList>
    </citation>
    <scope>NUCLEOTIDE SEQUENCE</scope>
    <source>
        <strain evidence="9">GL16</strain>
    </source>
</reference>
<dbReference type="SMART" id="SM00432">
    <property type="entry name" value="MADS"/>
    <property type="match status" value="1"/>
</dbReference>
<evidence type="ECO:0000256" key="4">
    <source>
        <dbReference type="ARBA" id="ARBA00023163"/>
    </source>
</evidence>
<dbReference type="PRINTS" id="PR00404">
    <property type="entry name" value="MADSDOMAIN"/>
</dbReference>
<comment type="caution">
    <text evidence="9">The sequence shown here is derived from an EMBL/GenBank/DDBJ whole genome shotgun (WGS) entry which is preliminary data.</text>
</comment>
<comment type="subcellular location">
    <subcellularLocation>
        <location evidence="1">Nucleus</location>
    </subcellularLocation>
</comment>
<dbReference type="GO" id="GO:0000978">
    <property type="term" value="F:RNA polymerase II cis-regulatory region sequence-specific DNA binding"/>
    <property type="evidence" value="ECO:0007669"/>
    <property type="project" value="TreeGrafter"/>
</dbReference>
<proteinExistence type="inferred from homology"/>
<keyword evidence="4" id="KW-0804">Transcription</keyword>
<evidence type="ECO:0000256" key="1">
    <source>
        <dbReference type="ARBA" id="ARBA00004123"/>
    </source>
</evidence>
<keyword evidence="5" id="KW-0539">Nucleus</keyword>
<dbReference type="InterPro" id="IPR033896">
    <property type="entry name" value="MEF2-like_N"/>
</dbReference>
<evidence type="ECO:0000256" key="6">
    <source>
        <dbReference type="ARBA" id="ARBA00025805"/>
    </source>
</evidence>
<dbReference type="EMBL" id="JAANIT010000009">
    <property type="protein sequence ID" value="KAG1554093.1"/>
    <property type="molecule type" value="Genomic_DNA"/>
</dbReference>
<evidence type="ECO:0000256" key="3">
    <source>
        <dbReference type="ARBA" id="ARBA00023125"/>
    </source>
</evidence>
<dbReference type="GO" id="GO:0045944">
    <property type="term" value="P:positive regulation of transcription by RNA polymerase II"/>
    <property type="evidence" value="ECO:0007669"/>
    <property type="project" value="InterPro"/>
</dbReference>
<evidence type="ECO:0000259" key="8">
    <source>
        <dbReference type="PROSITE" id="PS50066"/>
    </source>
</evidence>
<dbReference type="PROSITE" id="PS50066">
    <property type="entry name" value="MADS_BOX_2"/>
    <property type="match status" value="1"/>
</dbReference>
<dbReference type="PROSITE" id="PS00350">
    <property type="entry name" value="MADS_BOX_1"/>
    <property type="match status" value="1"/>
</dbReference>
<feature type="region of interest" description="Disordered" evidence="7">
    <location>
        <begin position="94"/>
        <end position="148"/>
    </location>
</feature>
<protein>
    <recommendedName>
        <fullName evidence="8">MADS-box domain-containing protein</fullName>
    </recommendedName>
</protein>
<keyword evidence="3" id="KW-0238">DNA-binding</keyword>
<feature type="compositionally biased region" description="Basic and acidic residues" evidence="7">
    <location>
        <begin position="330"/>
        <end position="346"/>
    </location>
</feature>
<feature type="compositionally biased region" description="Pro residues" evidence="7">
    <location>
        <begin position="248"/>
        <end position="262"/>
    </location>
</feature>
<dbReference type="SUPFAM" id="SSF55455">
    <property type="entry name" value="SRF-like"/>
    <property type="match status" value="1"/>
</dbReference>
<dbReference type="AlphaFoldDB" id="A0A9P6YQ39"/>
<dbReference type="PANTHER" id="PTHR11945:SF534">
    <property type="entry name" value="MYOCYTE-SPECIFIC ENHANCER FACTOR 2"/>
    <property type="match status" value="1"/>
</dbReference>
<comment type="similarity">
    <text evidence="6">Belongs to the MEF2 family.</text>
</comment>
<dbReference type="InterPro" id="IPR036879">
    <property type="entry name" value="TF_MADSbox_sf"/>
</dbReference>
<feature type="compositionally biased region" description="Basic and acidic residues" evidence="7">
    <location>
        <begin position="109"/>
        <end position="118"/>
    </location>
</feature>
<dbReference type="GO" id="GO:0000981">
    <property type="term" value="F:DNA-binding transcription factor activity, RNA polymerase II-specific"/>
    <property type="evidence" value="ECO:0007669"/>
    <property type="project" value="TreeGrafter"/>
</dbReference>
<keyword evidence="2" id="KW-0805">Transcription regulation</keyword>
<dbReference type="Gene3D" id="3.40.1810.10">
    <property type="entry name" value="Transcription factor, MADS-box"/>
    <property type="match status" value="1"/>
</dbReference>
<accession>A0A9P6YQ39</accession>
<dbReference type="PANTHER" id="PTHR11945">
    <property type="entry name" value="MADS BOX PROTEIN"/>
    <property type="match status" value="1"/>
</dbReference>
<evidence type="ECO:0000256" key="2">
    <source>
        <dbReference type="ARBA" id="ARBA00023015"/>
    </source>
</evidence>